<dbReference type="InterPro" id="IPR013783">
    <property type="entry name" value="Ig-like_fold"/>
</dbReference>
<organism evidence="1 2">
    <name type="scientific">Candidatus Magnetoglobus multicellularis str. Araruama</name>
    <dbReference type="NCBI Taxonomy" id="890399"/>
    <lineage>
        <taxon>Bacteria</taxon>
        <taxon>Pseudomonadati</taxon>
        <taxon>Thermodesulfobacteriota</taxon>
        <taxon>Desulfobacteria</taxon>
        <taxon>Desulfobacterales</taxon>
        <taxon>Desulfobacteraceae</taxon>
        <taxon>Candidatus Magnetoglobus</taxon>
    </lineage>
</organism>
<dbReference type="EMBL" id="ATBP01001160">
    <property type="protein sequence ID" value="ETR67911.1"/>
    <property type="molecule type" value="Genomic_DNA"/>
</dbReference>
<gene>
    <name evidence="1" type="ORF">OMM_04877</name>
</gene>
<name>A0A1V1NZC4_9BACT</name>
<evidence type="ECO:0008006" key="3">
    <source>
        <dbReference type="Google" id="ProtNLM"/>
    </source>
</evidence>
<reference evidence="2" key="1">
    <citation type="submission" date="2012-11" db="EMBL/GenBank/DDBJ databases">
        <authorList>
            <person name="Lucero-Rivera Y.E."/>
            <person name="Tovar-Ramirez D."/>
        </authorList>
    </citation>
    <scope>NUCLEOTIDE SEQUENCE [LARGE SCALE GENOMIC DNA]</scope>
    <source>
        <strain evidence="2">Araruama</strain>
    </source>
</reference>
<sequence>MSQTTQTCHHFSCGNSSAERFLKFTNSDLKITACDILGNPSTLMLHKQDILNNMQWIMANNNDFYMPDHSILFARKNTASKPVILIDDLKADNTAYVKTLHIRGKAESHTPITSLTVNQCSIPFSSGNMIVFDYPIMLSNGSNTICIKAQDQAGNTREKTILINKQIPAHLQLQERYRIFVHAFSSMYLFESPNMLKAMFSSIFPSNKVTGIQFILVTLK</sequence>
<accession>A0A1V1NZC4</accession>
<comment type="caution">
    <text evidence="1">The sequence shown here is derived from an EMBL/GenBank/DDBJ whole genome shotgun (WGS) entry which is preliminary data.</text>
</comment>
<protein>
    <recommendedName>
        <fullName evidence="3">Bacterial Ig-like domain-containing protein</fullName>
    </recommendedName>
</protein>
<evidence type="ECO:0000313" key="1">
    <source>
        <dbReference type="EMBL" id="ETR67911.1"/>
    </source>
</evidence>
<proteinExistence type="predicted"/>
<dbReference type="Proteomes" id="UP000189670">
    <property type="component" value="Unassembled WGS sequence"/>
</dbReference>
<dbReference type="Gene3D" id="2.60.40.10">
    <property type="entry name" value="Immunoglobulins"/>
    <property type="match status" value="1"/>
</dbReference>
<dbReference type="AlphaFoldDB" id="A0A1V1NZC4"/>
<evidence type="ECO:0000313" key="2">
    <source>
        <dbReference type="Proteomes" id="UP000189670"/>
    </source>
</evidence>